<keyword evidence="2" id="KW-1185">Reference proteome</keyword>
<evidence type="ECO:0000313" key="2">
    <source>
        <dbReference type="Proteomes" id="UP001050975"/>
    </source>
</evidence>
<dbReference type="Proteomes" id="UP001050975">
    <property type="component" value="Unassembled WGS sequence"/>
</dbReference>
<protein>
    <submittedName>
        <fullName evidence="1">Uncharacterized protein</fullName>
    </submittedName>
</protein>
<name>A0AAV3X978_9CYAN</name>
<dbReference type="AlphaFoldDB" id="A0AAV3X978"/>
<dbReference type="RefSeq" id="WP_226581784.1">
    <property type="nucleotide sequence ID" value="NZ_BLAY01000044.1"/>
</dbReference>
<reference evidence="1" key="1">
    <citation type="submission" date="2019-10" db="EMBL/GenBank/DDBJ databases">
        <title>Draft genome sequece of Microseira wollei NIES-4236.</title>
        <authorList>
            <person name="Yamaguchi H."/>
            <person name="Suzuki S."/>
            <person name="Kawachi M."/>
        </authorList>
    </citation>
    <scope>NUCLEOTIDE SEQUENCE</scope>
    <source>
        <strain evidence="1">NIES-4236</strain>
    </source>
</reference>
<gene>
    <name evidence="1" type="ORF">MiSe_31480</name>
</gene>
<organism evidence="1 2">
    <name type="scientific">Microseira wollei NIES-4236</name>
    <dbReference type="NCBI Taxonomy" id="2530354"/>
    <lineage>
        <taxon>Bacteria</taxon>
        <taxon>Bacillati</taxon>
        <taxon>Cyanobacteriota</taxon>
        <taxon>Cyanophyceae</taxon>
        <taxon>Oscillatoriophycideae</taxon>
        <taxon>Aerosakkonematales</taxon>
        <taxon>Aerosakkonemataceae</taxon>
        <taxon>Microseira</taxon>
    </lineage>
</organism>
<proteinExistence type="predicted"/>
<sequence length="71" mass="7996">MPTPQNQETSCGVGVPPALQIVSYKTLLSNRKKAVGKTPKAFLVDRRSPLPRETLYQETRFLTSEVRKSCF</sequence>
<dbReference type="EMBL" id="BLAY01000044">
    <property type="protein sequence ID" value="GET38390.1"/>
    <property type="molecule type" value="Genomic_DNA"/>
</dbReference>
<evidence type="ECO:0000313" key="1">
    <source>
        <dbReference type="EMBL" id="GET38390.1"/>
    </source>
</evidence>
<accession>A0AAV3X978</accession>
<comment type="caution">
    <text evidence="1">The sequence shown here is derived from an EMBL/GenBank/DDBJ whole genome shotgun (WGS) entry which is preliminary data.</text>
</comment>